<keyword evidence="17" id="KW-1185">Reference proteome</keyword>
<dbReference type="PANTHER" id="PTHR11608:SF0">
    <property type="entry name" value="BIFUNCTIONAL PROTEIN PYRR"/>
    <property type="match status" value="1"/>
</dbReference>
<evidence type="ECO:0000256" key="14">
    <source>
        <dbReference type="ARBA" id="ARBA00079807"/>
    </source>
</evidence>
<dbReference type="Proteomes" id="UP000061382">
    <property type="component" value="Chromosome"/>
</dbReference>
<dbReference type="SUPFAM" id="SSF53271">
    <property type="entry name" value="PRTase-like"/>
    <property type="match status" value="1"/>
</dbReference>
<sequence>MDSNRLHILSQTPSLANHFISELRDVTVQKDSLRFRRNLERLGEIMAYKISETLAYSEQTIQTPLARTQQTLLQEFPVLATVLRAGLPFHQGFLNYFDHATSAFVGAYRVEGGRKLSVHLDYMATPHLEGKILILVDPMLATGKSLVLTYKDMLLYGTPKRIIIAAIIASPEGVTHVQEQIPEAELWLGALDEHLNDHAYIVPGLGDAGDLAFGEKNEKVQ</sequence>
<dbReference type="GO" id="GO:0004845">
    <property type="term" value="F:uracil phosphoribosyltransferase activity"/>
    <property type="evidence" value="ECO:0007669"/>
    <property type="project" value="UniProtKB-EC"/>
</dbReference>
<comment type="similarity">
    <text evidence="3">Belongs to the UPRTase family.</text>
</comment>
<keyword evidence="9" id="KW-0342">GTP-binding</keyword>
<evidence type="ECO:0000256" key="1">
    <source>
        <dbReference type="ARBA" id="ARBA00001946"/>
    </source>
</evidence>
<evidence type="ECO:0000256" key="4">
    <source>
        <dbReference type="ARBA" id="ARBA00011894"/>
    </source>
</evidence>
<comment type="function">
    <text evidence="12">Catalyzes the conversion of uracil and 5-phospho-alpha-D-ribose 1-diphosphate (PRPP) to UMP and diphosphate.</text>
</comment>
<dbReference type="OrthoDB" id="9781675at2"/>
<dbReference type="InterPro" id="IPR029057">
    <property type="entry name" value="PRTase-like"/>
</dbReference>
<dbReference type="EC" id="2.4.2.9" evidence="4"/>
<evidence type="ECO:0000256" key="9">
    <source>
        <dbReference type="ARBA" id="ARBA00023134"/>
    </source>
</evidence>
<dbReference type="AlphaFoldDB" id="A0A0P0CS64"/>
<dbReference type="KEGG" id="rti:DC20_10365"/>
<evidence type="ECO:0000256" key="6">
    <source>
        <dbReference type="ARBA" id="ARBA00022676"/>
    </source>
</evidence>
<dbReference type="Pfam" id="PF14681">
    <property type="entry name" value="UPRTase"/>
    <property type="match status" value="1"/>
</dbReference>
<dbReference type="GO" id="GO:0005525">
    <property type="term" value="F:GTP binding"/>
    <property type="evidence" value="ECO:0007669"/>
    <property type="project" value="UniProtKB-KW"/>
</dbReference>
<comment type="pathway">
    <text evidence="2">Pyrimidine metabolism; UMP biosynthesis via salvage pathway; UMP from uracil: step 1/1.</text>
</comment>
<dbReference type="PATRIC" id="fig|512763.3.peg.2283"/>
<evidence type="ECO:0000256" key="7">
    <source>
        <dbReference type="ARBA" id="ARBA00022679"/>
    </source>
</evidence>
<name>A0A0P0CS64_9BACT</name>
<dbReference type="EMBL" id="CP012643">
    <property type="protein sequence ID" value="ALI99310.1"/>
    <property type="molecule type" value="Genomic_DNA"/>
</dbReference>
<dbReference type="RefSeq" id="WP_062543772.1">
    <property type="nucleotide sequence ID" value="NZ_CP012643.1"/>
</dbReference>
<dbReference type="STRING" id="512763.DC20_10365"/>
<evidence type="ECO:0000256" key="10">
    <source>
        <dbReference type="ARBA" id="ARBA00031082"/>
    </source>
</evidence>
<keyword evidence="6 16" id="KW-0328">Glycosyltransferase</keyword>
<accession>A0A0P0CS64</accession>
<dbReference type="InterPro" id="IPR000836">
    <property type="entry name" value="PRTase_dom"/>
</dbReference>
<evidence type="ECO:0000256" key="8">
    <source>
        <dbReference type="ARBA" id="ARBA00022741"/>
    </source>
</evidence>
<dbReference type="CDD" id="cd06223">
    <property type="entry name" value="PRTases_typeI"/>
    <property type="match status" value="1"/>
</dbReference>
<evidence type="ECO:0000256" key="11">
    <source>
        <dbReference type="ARBA" id="ARBA00052919"/>
    </source>
</evidence>
<comment type="catalytic activity">
    <reaction evidence="11">
        <text>UMP + diphosphate = 5-phospho-alpha-D-ribose 1-diphosphate + uracil</text>
        <dbReference type="Rhea" id="RHEA:13017"/>
        <dbReference type="ChEBI" id="CHEBI:17568"/>
        <dbReference type="ChEBI" id="CHEBI:33019"/>
        <dbReference type="ChEBI" id="CHEBI:57865"/>
        <dbReference type="ChEBI" id="CHEBI:58017"/>
        <dbReference type="EC" id="2.4.2.9"/>
    </reaction>
</comment>
<evidence type="ECO:0000256" key="2">
    <source>
        <dbReference type="ARBA" id="ARBA00005180"/>
    </source>
</evidence>
<evidence type="ECO:0000256" key="12">
    <source>
        <dbReference type="ARBA" id="ARBA00056901"/>
    </source>
</evidence>
<evidence type="ECO:0000256" key="3">
    <source>
        <dbReference type="ARBA" id="ARBA00009516"/>
    </source>
</evidence>
<dbReference type="Gene3D" id="3.40.50.2020">
    <property type="match status" value="1"/>
</dbReference>
<evidence type="ECO:0000313" key="16">
    <source>
        <dbReference type="EMBL" id="ALI99310.1"/>
    </source>
</evidence>
<dbReference type="FunFam" id="3.40.50.2020:FF:000023">
    <property type="entry name" value="Probable uracil phosphoribosyltransferase"/>
    <property type="match status" value="1"/>
</dbReference>
<dbReference type="NCBIfam" id="NF001097">
    <property type="entry name" value="PRK00129.1"/>
    <property type="match status" value="1"/>
</dbReference>
<evidence type="ECO:0000313" key="17">
    <source>
        <dbReference type="Proteomes" id="UP000061382"/>
    </source>
</evidence>
<feature type="domain" description="Phosphoribosyltransferase" evidence="15">
    <location>
        <begin position="15"/>
        <end position="214"/>
    </location>
</feature>
<dbReference type="InterPro" id="IPR050137">
    <property type="entry name" value="PyrR_bifunctional"/>
</dbReference>
<organism evidence="16 17">
    <name type="scientific">Rufibacter tibetensis</name>
    <dbReference type="NCBI Taxonomy" id="512763"/>
    <lineage>
        <taxon>Bacteria</taxon>
        <taxon>Pseudomonadati</taxon>
        <taxon>Bacteroidota</taxon>
        <taxon>Cytophagia</taxon>
        <taxon>Cytophagales</taxon>
        <taxon>Hymenobacteraceae</taxon>
        <taxon>Rufibacter</taxon>
    </lineage>
</organism>
<proteinExistence type="inferred from homology"/>
<protein>
    <recommendedName>
        <fullName evidence="13">Uracil phosphoribosyltransferase</fullName>
        <ecNumber evidence="4">2.4.2.9</ecNumber>
    </recommendedName>
    <alternativeName>
        <fullName evidence="10">UMP pyrophosphorylase</fullName>
    </alternativeName>
    <alternativeName>
        <fullName evidence="14">UPRTase</fullName>
    </alternativeName>
</protein>
<keyword evidence="7 16" id="KW-0808">Transferase</keyword>
<keyword evidence="8" id="KW-0547">Nucleotide-binding</keyword>
<evidence type="ECO:0000256" key="5">
    <source>
        <dbReference type="ARBA" id="ARBA00022533"/>
    </source>
</evidence>
<comment type="cofactor">
    <cofactor evidence="1">
        <name>Mg(2+)</name>
        <dbReference type="ChEBI" id="CHEBI:18420"/>
    </cofactor>
</comment>
<dbReference type="PANTHER" id="PTHR11608">
    <property type="entry name" value="BIFUNCTIONAL PROTEIN PYRR"/>
    <property type="match status" value="1"/>
</dbReference>
<keyword evidence="5" id="KW-0021">Allosteric enzyme</keyword>
<gene>
    <name evidence="16" type="ORF">DC20_10365</name>
</gene>
<reference evidence="16 17" key="1">
    <citation type="submission" date="2015-08" db="EMBL/GenBank/DDBJ databases">
        <title>Complete genome sequence of Rufibacter tibetensis strain 1351t, a radiation-resistant bacterium from tibet plateau.</title>
        <authorList>
            <person name="Dai J."/>
        </authorList>
    </citation>
    <scope>NUCLEOTIDE SEQUENCE [LARGE SCALE GENOMIC DNA]</scope>
    <source>
        <strain evidence="16 17">1351</strain>
    </source>
</reference>
<evidence type="ECO:0000259" key="15">
    <source>
        <dbReference type="Pfam" id="PF14681"/>
    </source>
</evidence>
<evidence type="ECO:0000256" key="13">
    <source>
        <dbReference type="ARBA" id="ARBA00072146"/>
    </source>
</evidence>